<dbReference type="GO" id="GO:0031624">
    <property type="term" value="F:ubiquitin conjugating enzyme binding"/>
    <property type="evidence" value="ECO:0007669"/>
    <property type="project" value="TreeGrafter"/>
</dbReference>
<keyword evidence="3" id="KW-0391">Immunity</keyword>
<dbReference type="Pfam" id="PF02845">
    <property type="entry name" value="CUE"/>
    <property type="match status" value="1"/>
</dbReference>
<organism evidence="8 9">
    <name type="scientific">Armadillidium nasatum</name>
    <dbReference type="NCBI Taxonomy" id="96803"/>
    <lineage>
        <taxon>Eukaryota</taxon>
        <taxon>Metazoa</taxon>
        <taxon>Ecdysozoa</taxon>
        <taxon>Arthropoda</taxon>
        <taxon>Crustacea</taxon>
        <taxon>Multicrustacea</taxon>
        <taxon>Malacostraca</taxon>
        <taxon>Eumalacostraca</taxon>
        <taxon>Peracarida</taxon>
        <taxon>Isopoda</taxon>
        <taxon>Oniscidea</taxon>
        <taxon>Crinocheta</taxon>
        <taxon>Armadillidiidae</taxon>
        <taxon>Armadillidium</taxon>
    </lineage>
</organism>
<accession>A0A5N5T8G7</accession>
<dbReference type="PROSITE" id="PS50004">
    <property type="entry name" value="C2"/>
    <property type="match status" value="1"/>
</dbReference>
<dbReference type="InterPro" id="IPR000008">
    <property type="entry name" value="C2_dom"/>
</dbReference>
<comment type="similarity">
    <text evidence="1">Belongs to the tollip family.</text>
</comment>
<dbReference type="InterPro" id="IPR009060">
    <property type="entry name" value="UBA-like_sf"/>
</dbReference>
<evidence type="ECO:0000256" key="4">
    <source>
        <dbReference type="ARBA" id="ARBA00023006"/>
    </source>
</evidence>
<dbReference type="PROSITE" id="PS51140">
    <property type="entry name" value="CUE"/>
    <property type="match status" value="1"/>
</dbReference>
<evidence type="ECO:0000256" key="1">
    <source>
        <dbReference type="ARBA" id="ARBA00009278"/>
    </source>
</evidence>
<evidence type="ECO:0000313" key="9">
    <source>
        <dbReference type="Proteomes" id="UP000326759"/>
    </source>
</evidence>
<evidence type="ECO:0000259" key="7">
    <source>
        <dbReference type="PROSITE" id="PS51140"/>
    </source>
</evidence>
<feature type="domain" description="CUE" evidence="7">
    <location>
        <begin position="244"/>
        <end position="286"/>
    </location>
</feature>
<evidence type="ECO:0000259" key="6">
    <source>
        <dbReference type="PROSITE" id="PS50004"/>
    </source>
</evidence>
<dbReference type="Proteomes" id="UP000326759">
    <property type="component" value="Unassembled WGS sequence"/>
</dbReference>
<sequence length="286" mass="32161">MYPVFVPAPIPVSSRPTHSVVYSRPRYYYYQPHRTTVLVGDLPDDFLRVPILPASSQEEQDRAAAIHLQNQIIAQSRQPQVSGRYEISVVNAVLNKNYGLSRMDPYVRLRIGHHVYETHTAPNGAKNPHWNKTFPIYNLPRGVETLHIEVFDERTLTEDELIAWTHIPIPEGVANGEVIDEWYKLSGKLGEGLEGVIHIVMSYAVGYANPAPPVMMLPGYTSTYPQVPIYTLPPQNFAVQTNYPTPPQGTRINEMFPNMEAEAIKSVLEASNGNKEAAINSLLQME</sequence>
<evidence type="ECO:0000256" key="5">
    <source>
        <dbReference type="ARBA" id="ARBA00023198"/>
    </source>
</evidence>
<dbReference type="SMART" id="SM00239">
    <property type="entry name" value="C2"/>
    <property type="match status" value="1"/>
</dbReference>
<dbReference type="Gene3D" id="2.60.40.150">
    <property type="entry name" value="C2 domain"/>
    <property type="match status" value="1"/>
</dbReference>
<comment type="caution">
    <text evidence="8">The sequence shown here is derived from an EMBL/GenBank/DDBJ whole genome shotgun (WGS) entry which is preliminary data.</text>
</comment>
<dbReference type="GO" id="GO:0006511">
    <property type="term" value="P:ubiquitin-dependent protein catabolic process"/>
    <property type="evidence" value="ECO:0007669"/>
    <property type="project" value="TreeGrafter"/>
</dbReference>
<evidence type="ECO:0008006" key="10">
    <source>
        <dbReference type="Google" id="ProtNLM"/>
    </source>
</evidence>
<keyword evidence="5" id="KW-0395">Inflammatory response</keyword>
<dbReference type="PANTHER" id="PTHR16461:SF5">
    <property type="entry name" value="TOLL-INTERACTING PROTEIN"/>
    <property type="match status" value="1"/>
</dbReference>
<dbReference type="Gene3D" id="1.10.8.10">
    <property type="entry name" value="DNA helicase RuvA subunit, C-terminal domain"/>
    <property type="match status" value="1"/>
</dbReference>
<dbReference type="Pfam" id="PF00168">
    <property type="entry name" value="C2"/>
    <property type="match status" value="1"/>
</dbReference>
<dbReference type="GO" id="GO:0045087">
    <property type="term" value="P:innate immune response"/>
    <property type="evidence" value="ECO:0007669"/>
    <property type="project" value="UniProtKB-KW"/>
</dbReference>
<keyword evidence="4" id="KW-0072">Autophagy</keyword>
<evidence type="ECO:0000313" key="8">
    <source>
        <dbReference type="EMBL" id="KAB7502469.1"/>
    </source>
</evidence>
<dbReference type="SUPFAM" id="SSF46934">
    <property type="entry name" value="UBA-like"/>
    <property type="match status" value="1"/>
</dbReference>
<name>A0A5N5T8G7_9CRUS</name>
<dbReference type="GO" id="GO:0006914">
    <property type="term" value="P:autophagy"/>
    <property type="evidence" value="ECO:0007669"/>
    <property type="project" value="UniProtKB-KW"/>
</dbReference>
<dbReference type="PANTHER" id="PTHR16461">
    <property type="entry name" value="TOLL-INTERACTING PROTEIN"/>
    <property type="match status" value="1"/>
</dbReference>
<dbReference type="EMBL" id="SEYY01007453">
    <property type="protein sequence ID" value="KAB7502469.1"/>
    <property type="molecule type" value="Genomic_DNA"/>
</dbReference>
<reference evidence="8 9" key="1">
    <citation type="journal article" date="2019" name="PLoS Biol.">
        <title>Sex chromosomes control vertical transmission of feminizing Wolbachia symbionts in an isopod.</title>
        <authorList>
            <person name="Becking T."/>
            <person name="Chebbi M.A."/>
            <person name="Giraud I."/>
            <person name="Moumen B."/>
            <person name="Laverre T."/>
            <person name="Caubet Y."/>
            <person name="Peccoud J."/>
            <person name="Gilbert C."/>
            <person name="Cordaux R."/>
        </authorList>
    </citation>
    <scope>NUCLEOTIDE SEQUENCE [LARGE SCALE GENOMIC DNA]</scope>
    <source>
        <strain evidence="8">ANa2</strain>
        <tissue evidence="8">Whole body excluding digestive tract and cuticle</tissue>
    </source>
</reference>
<dbReference type="GO" id="GO:0043130">
    <property type="term" value="F:ubiquitin binding"/>
    <property type="evidence" value="ECO:0007669"/>
    <property type="project" value="InterPro"/>
</dbReference>
<dbReference type="OrthoDB" id="9942608at2759"/>
<dbReference type="AlphaFoldDB" id="A0A5N5T8G7"/>
<dbReference type="InterPro" id="IPR003892">
    <property type="entry name" value="CUE"/>
</dbReference>
<proteinExistence type="inferred from homology"/>
<dbReference type="InterPro" id="IPR035892">
    <property type="entry name" value="C2_domain_sf"/>
</dbReference>
<evidence type="ECO:0000256" key="3">
    <source>
        <dbReference type="ARBA" id="ARBA00022859"/>
    </source>
</evidence>
<keyword evidence="2" id="KW-0399">Innate immunity</keyword>
<feature type="domain" description="C2" evidence="6">
    <location>
        <begin position="66"/>
        <end position="183"/>
    </location>
</feature>
<protein>
    <recommendedName>
        <fullName evidence="10">Toll-interacting protein</fullName>
    </recommendedName>
</protein>
<dbReference type="SUPFAM" id="SSF49562">
    <property type="entry name" value="C2 domain (Calcium/lipid-binding domain, CaLB)"/>
    <property type="match status" value="1"/>
</dbReference>
<evidence type="ECO:0000256" key="2">
    <source>
        <dbReference type="ARBA" id="ARBA00022588"/>
    </source>
</evidence>
<keyword evidence="9" id="KW-1185">Reference proteome</keyword>
<dbReference type="GO" id="GO:0005737">
    <property type="term" value="C:cytoplasm"/>
    <property type="evidence" value="ECO:0007669"/>
    <property type="project" value="TreeGrafter"/>
</dbReference>
<dbReference type="SMART" id="SM00546">
    <property type="entry name" value="CUE"/>
    <property type="match status" value="1"/>
</dbReference>
<gene>
    <name evidence="8" type="ORF">Anas_09249</name>
</gene>